<dbReference type="RefSeq" id="XP_025405370.1">
    <property type="nucleotide sequence ID" value="XM_025549585.1"/>
</dbReference>
<sequence length="132" mass="15698">MEFETTYSEFMIITTMGKVRSTKMEPHKIFSKAVMKMKFMNPDVGTKEEDIKIKSEHRTKKKDFVKVNSWEPFYDLLPMSRLSFNGMNPDVENMMKKLGVLQRDPQEHGKMDVDITVEEMIIRKNKMRQKKK</sequence>
<name>A0A8B8F447_9HEMI</name>
<keyword evidence="1" id="KW-1185">Reference proteome</keyword>
<organism evidence="1 2">
    <name type="scientific">Sipha flava</name>
    <name type="common">yellow sugarcane aphid</name>
    <dbReference type="NCBI Taxonomy" id="143950"/>
    <lineage>
        <taxon>Eukaryota</taxon>
        <taxon>Metazoa</taxon>
        <taxon>Ecdysozoa</taxon>
        <taxon>Arthropoda</taxon>
        <taxon>Hexapoda</taxon>
        <taxon>Insecta</taxon>
        <taxon>Pterygota</taxon>
        <taxon>Neoptera</taxon>
        <taxon>Paraneoptera</taxon>
        <taxon>Hemiptera</taxon>
        <taxon>Sternorrhyncha</taxon>
        <taxon>Aphidomorpha</taxon>
        <taxon>Aphidoidea</taxon>
        <taxon>Aphididae</taxon>
        <taxon>Sipha</taxon>
    </lineage>
</organism>
<proteinExistence type="predicted"/>
<dbReference type="Proteomes" id="UP000694846">
    <property type="component" value="Unplaced"/>
</dbReference>
<gene>
    <name evidence="2" type="primary">LOC112679689</name>
</gene>
<dbReference type="AlphaFoldDB" id="A0A8B8F447"/>
<evidence type="ECO:0000313" key="2">
    <source>
        <dbReference type="RefSeq" id="XP_025405370.1"/>
    </source>
</evidence>
<accession>A0A8B8F447</accession>
<evidence type="ECO:0000313" key="1">
    <source>
        <dbReference type="Proteomes" id="UP000694846"/>
    </source>
</evidence>
<dbReference type="OrthoDB" id="20403at2759"/>
<dbReference type="GeneID" id="112679689"/>
<protein>
    <submittedName>
        <fullName evidence="2">Uncharacterized protein LOC112679689 isoform X1</fullName>
    </submittedName>
</protein>
<reference evidence="2" key="1">
    <citation type="submission" date="2025-08" db="UniProtKB">
        <authorList>
            <consortium name="RefSeq"/>
        </authorList>
    </citation>
    <scope>IDENTIFICATION</scope>
    <source>
        <tissue evidence="2">Whole body</tissue>
    </source>
</reference>